<organism evidence="2 3">
    <name type="scientific">Streptomyces spiralis</name>
    <dbReference type="NCBI Taxonomy" id="66376"/>
    <lineage>
        <taxon>Bacteria</taxon>
        <taxon>Bacillati</taxon>
        <taxon>Actinomycetota</taxon>
        <taxon>Actinomycetes</taxon>
        <taxon>Kitasatosporales</taxon>
        <taxon>Streptomycetaceae</taxon>
        <taxon>Streptomyces</taxon>
    </lineage>
</organism>
<feature type="region of interest" description="Disordered" evidence="1">
    <location>
        <begin position="1"/>
        <end position="35"/>
    </location>
</feature>
<keyword evidence="3" id="KW-1185">Reference proteome</keyword>
<accession>A0A918ZUE5</accession>
<evidence type="ECO:0000313" key="3">
    <source>
        <dbReference type="Proteomes" id="UP000641386"/>
    </source>
</evidence>
<comment type="caution">
    <text evidence="2">The sequence shown here is derived from an EMBL/GenBank/DDBJ whole genome shotgun (WGS) entry which is preliminary data.</text>
</comment>
<evidence type="ECO:0000256" key="1">
    <source>
        <dbReference type="SAM" id="MobiDB-lite"/>
    </source>
</evidence>
<gene>
    <name evidence="2" type="ORF">GCM10014715_23040</name>
</gene>
<dbReference type="AlphaFoldDB" id="A0A918ZUE5"/>
<proteinExistence type="predicted"/>
<evidence type="ECO:0000313" key="2">
    <source>
        <dbReference type="EMBL" id="GHE68694.1"/>
    </source>
</evidence>
<dbReference type="Proteomes" id="UP000641386">
    <property type="component" value="Unassembled WGS sequence"/>
</dbReference>
<reference evidence="2" key="1">
    <citation type="journal article" date="2014" name="Int. J. Syst. Evol. Microbiol.">
        <title>Complete genome sequence of Corynebacterium casei LMG S-19264T (=DSM 44701T), isolated from a smear-ripened cheese.</title>
        <authorList>
            <consortium name="US DOE Joint Genome Institute (JGI-PGF)"/>
            <person name="Walter F."/>
            <person name="Albersmeier A."/>
            <person name="Kalinowski J."/>
            <person name="Ruckert C."/>
        </authorList>
    </citation>
    <scope>NUCLEOTIDE SEQUENCE</scope>
    <source>
        <strain evidence="2">JCM 3302</strain>
    </source>
</reference>
<protein>
    <submittedName>
        <fullName evidence="2">Uncharacterized protein</fullName>
    </submittedName>
</protein>
<name>A0A918ZUE5_9ACTN</name>
<feature type="compositionally biased region" description="Low complexity" evidence="1">
    <location>
        <begin position="18"/>
        <end position="35"/>
    </location>
</feature>
<reference evidence="2" key="2">
    <citation type="submission" date="2020-09" db="EMBL/GenBank/DDBJ databases">
        <authorList>
            <person name="Sun Q."/>
            <person name="Ohkuma M."/>
        </authorList>
    </citation>
    <scope>NUCLEOTIDE SEQUENCE</scope>
    <source>
        <strain evidence="2">JCM 3302</strain>
    </source>
</reference>
<sequence>MNQRKNTYRAALQRRPDTTASAPAGASAPAPAPTTLTPLATRCVKVVVELDPALPRDLAQWIGQPLNALVRAGAAVLRPLRQNH</sequence>
<dbReference type="RefSeq" id="WP_189899224.1">
    <property type="nucleotide sequence ID" value="NZ_BNBC01000008.1"/>
</dbReference>
<dbReference type="EMBL" id="BNBC01000008">
    <property type="protein sequence ID" value="GHE68694.1"/>
    <property type="molecule type" value="Genomic_DNA"/>
</dbReference>